<gene>
    <name evidence="2" type="ORF">NDU88_004626</name>
</gene>
<proteinExistence type="predicted"/>
<protein>
    <submittedName>
        <fullName evidence="2">Uncharacterized protein</fullName>
    </submittedName>
</protein>
<sequence>MKTFVAMYPRKLAFKSRKDHRRVVPLNASRYATTAPSSKSRRLMQADAHNSECERRAQASSSLMRTFKARDCPRPLWANNLPAKTVKVPCTHQAKGRMKDDKLSDGRLQGLQAFRYLLAGRWIRNELPLLHPTPGIIKCSMVW</sequence>
<dbReference type="EMBL" id="JANPWB010000006">
    <property type="protein sequence ID" value="KAJ1179392.1"/>
    <property type="molecule type" value="Genomic_DNA"/>
</dbReference>
<reference evidence="2" key="1">
    <citation type="journal article" date="2022" name="bioRxiv">
        <title>Sequencing and chromosome-scale assembly of the giantPleurodeles waltlgenome.</title>
        <authorList>
            <person name="Brown T."/>
            <person name="Elewa A."/>
            <person name="Iarovenko S."/>
            <person name="Subramanian E."/>
            <person name="Araus A.J."/>
            <person name="Petzold A."/>
            <person name="Susuki M."/>
            <person name="Suzuki K.-i.T."/>
            <person name="Hayashi T."/>
            <person name="Toyoda A."/>
            <person name="Oliveira C."/>
            <person name="Osipova E."/>
            <person name="Leigh N.D."/>
            <person name="Simon A."/>
            <person name="Yun M.H."/>
        </authorList>
    </citation>
    <scope>NUCLEOTIDE SEQUENCE</scope>
    <source>
        <strain evidence="2">20211129_DDA</strain>
        <tissue evidence="2">Liver</tissue>
    </source>
</reference>
<dbReference type="Proteomes" id="UP001066276">
    <property type="component" value="Chromosome 3_2"/>
</dbReference>
<feature type="region of interest" description="Disordered" evidence="1">
    <location>
        <begin position="32"/>
        <end position="52"/>
    </location>
</feature>
<accession>A0AAV7TS19</accession>
<evidence type="ECO:0000256" key="1">
    <source>
        <dbReference type="SAM" id="MobiDB-lite"/>
    </source>
</evidence>
<dbReference type="AlphaFoldDB" id="A0AAV7TS19"/>
<evidence type="ECO:0000313" key="3">
    <source>
        <dbReference type="Proteomes" id="UP001066276"/>
    </source>
</evidence>
<organism evidence="2 3">
    <name type="scientific">Pleurodeles waltl</name>
    <name type="common">Iberian ribbed newt</name>
    <dbReference type="NCBI Taxonomy" id="8319"/>
    <lineage>
        <taxon>Eukaryota</taxon>
        <taxon>Metazoa</taxon>
        <taxon>Chordata</taxon>
        <taxon>Craniata</taxon>
        <taxon>Vertebrata</taxon>
        <taxon>Euteleostomi</taxon>
        <taxon>Amphibia</taxon>
        <taxon>Batrachia</taxon>
        <taxon>Caudata</taxon>
        <taxon>Salamandroidea</taxon>
        <taxon>Salamandridae</taxon>
        <taxon>Pleurodelinae</taxon>
        <taxon>Pleurodeles</taxon>
    </lineage>
</organism>
<keyword evidence="3" id="KW-1185">Reference proteome</keyword>
<evidence type="ECO:0000313" key="2">
    <source>
        <dbReference type="EMBL" id="KAJ1179392.1"/>
    </source>
</evidence>
<name>A0AAV7TS19_PLEWA</name>
<comment type="caution">
    <text evidence="2">The sequence shown here is derived from an EMBL/GenBank/DDBJ whole genome shotgun (WGS) entry which is preliminary data.</text>
</comment>